<dbReference type="EMBL" id="KR029589">
    <property type="protein sequence ID" value="AKH47242.1"/>
    <property type="molecule type" value="Genomic_DNA"/>
</dbReference>
<name>A0A0F7L728_9VIRU</name>
<proteinExistence type="predicted"/>
<feature type="compositionally biased region" description="Basic and acidic residues" evidence="1">
    <location>
        <begin position="13"/>
        <end position="31"/>
    </location>
</feature>
<accession>A0A0F7L728</accession>
<feature type="compositionally biased region" description="Pro residues" evidence="1">
    <location>
        <begin position="66"/>
        <end position="75"/>
    </location>
</feature>
<evidence type="ECO:0000313" key="2">
    <source>
        <dbReference type="EMBL" id="AKH47242.1"/>
    </source>
</evidence>
<reference evidence="2" key="2">
    <citation type="submission" date="2015-03" db="EMBL/GenBank/DDBJ databases">
        <authorList>
            <person name="Chow C.-E.T."/>
            <person name="Winget D.M."/>
            <person name="White R.A.III."/>
            <person name="Hallam S.J."/>
            <person name="Suttle C.A."/>
        </authorList>
    </citation>
    <scope>NUCLEOTIDE SEQUENCE</scope>
    <source>
        <strain evidence="2">Anoxic2_5</strain>
    </source>
</reference>
<sequence length="75" mass="8545">MPVHHGRGVAVPDKVRHRDPQQRPRAADVHGLRASQLRRGVLLAGDVRRGHRASWLGYDLGRQPRPLQPRQPQPR</sequence>
<protein>
    <submittedName>
        <fullName evidence="2">Uncharacterized protein</fullName>
    </submittedName>
</protein>
<reference evidence="2" key="1">
    <citation type="journal article" date="2015" name="Front. Microbiol.">
        <title>Combining genomic sequencing methods to explore viral diversity and reveal potential virus-host interactions.</title>
        <authorList>
            <person name="Chow C.E."/>
            <person name="Winget D.M."/>
            <person name="White R.A.III."/>
            <person name="Hallam S.J."/>
            <person name="Suttle C.A."/>
        </authorList>
    </citation>
    <scope>NUCLEOTIDE SEQUENCE</scope>
    <source>
        <strain evidence="2">Anoxic2_5</strain>
    </source>
</reference>
<evidence type="ECO:0000256" key="1">
    <source>
        <dbReference type="SAM" id="MobiDB-lite"/>
    </source>
</evidence>
<organism evidence="2">
    <name type="scientific">uncultured marine virus</name>
    <dbReference type="NCBI Taxonomy" id="186617"/>
    <lineage>
        <taxon>Viruses</taxon>
        <taxon>environmental samples</taxon>
    </lineage>
</organism>
<feature type="region of interest" description="Disordered" evidence="1">
    <location>
        <begin position="54"/>
        <end position="75"/>
    </location>
</feature>
<feature type="region of interest" description="Disordered" evidence="1">
    <location>
        <begin position="1"/>
        <end position="32"/>
    </location>
</feature>